<dbReference type="Proteomes" id="UP000779507">
    <property type="component" value="Unassembled WGS sequence"/>
</dbReference>
<sequence>MNNIDRILERYKLSGAWLTLSLIVIIAAASEMWRYHNLSILNTRGVILHAKITNVVHSRGYNIDYNYYYKNKMYEQSSNITEFSCEAGDSLLVEVLPNDPGGKIAIMKKFYSVKEN</sequence>
<organism evidence="1 2">
    <name type="scientific">Hymenobacter caeli</name>
    <dbReference type="NCBI Taxonomy" id="2735894"/>
    <lineage>
        <taxon>Bacteria</taxon>
        <taxon>Pseudomonadati</taxon>
        <taxon>Bacteroidota</taxon>
        <taxon>Cytophagia</taxon>
        <taxon>Cytophagales</taxon>
        <taxon>Hymenobacteraceae</taxon>
        <taxon>Hymenobacter</taxon>
    </lineage>
</organism>
<dbReference type="RefSeq" id="WP_173811674.1">
    <property type="nucleotide sequence ID" value="NZ_JABSNP010000022.1"/>
</dbReference>
<proteinExistence type="predicted"/>
<comment type="caution">
    <text evidence="1">The sequence shown here is derived from an EMBL/GenBank/DDBJ whole genome shotgun (WGS) entry which is preliminary data.</text>
</comment>
<evidence type="ECO:0000313" key="1">
    <source>
        <dbReference type="EMBL" id="NRT20912.1"/>
    </source>
</evidence>
<evidence type="ECO:0008006" key="3">
    <source>
        <dbReference type="Google" id="ProtNLM"/>
    </source>
</evidence>
<name>A0ABX2FWZ1_9BACT</name>
<keyword evidence="2" id="KW-1185">Reference proteome</keyword>
<reference evidence="1 2" key="1">
    <citation type="submission" date="2020-05" db="EMBL/GenBank/DDBJ databases">
        <title>Genomic Encyclopedia of Type Strains, Phase IV (KMG-V): Genome sequencing to study the core and pangenomes of soil and plant-associated prokaryotes.</title>
        <authorList>
            <person name="Whitman W."/>
        </authorList>
    </citation>
    <scope>NUCLEOTIDE SEQUENCE [LARGE SCALE GENOMIC DNA]</scope>
    <source>
        <strain evidence="1 2">9A</strain>
    </source>
</reference>
<protein>
    <recommendedName>
        <fullName evidence="3">DUF3592 domain-containing protein</fullName>
    </recommendedName>
</protein>
<accession>A0ABX2FWZ1</accession>
<dbReference type="EMBL" id="JABSNP010000022">
    <property type="protein sequence ID" value="NRT20912.1"/>
    <property type="molecule type" value="Genomic_DNA"/>
</dbReference>
<gene>
    <name evidence="1" type="ORF">HNP98_003756</name>
</gene>
<evidence type="ECO:0000313" key="2">
    <source>
        <dbReference type="Proteomes" id="UP000779507"/>
    </source>
</evidence>